<name>A0A0A3HQ18_9BACL</name>
<keyword evidence="1" id="KW-1133">Transmembrane helix</keyword>
<dbReference type="EMBL" id="JPVO01000054">
    <property type="protein sequence ID" value="KGR74676.1"/>
    <property type="molecule type" value="Genomic_DNA"/>
</dbReference>
<dbReference type="InterPro" id="IPR026371">
    <property type="entry name" value="PGF_CTERM"/>
</dbReference>
<dbReference type="Proteomes" id="UP000030408">
    <property type="component" value="Unassembled WGS sequence"/>
</dbReference>
<accession>A0A0A3HQ18</accession>
<dbReference type="RefSeq" id="WP_036202139.1">
    <property type="nucleotide sequence ID" value="NZ_AVCY01000002.1"/>
</dbReference>
<dbReference type="OrthoDB" id="2453380at2"/>
<keyword evidence="1" id="KW-0472">Membrane</keyword>
<evidence type="ECO:0000313" key="3">
    <source>
        <dbReference type="EMBL" id="KGR74676.1"/>
    </source>
</evidence>
<gene>
    <name evidence="3" type="ORF">CD33_16460</name>
</gene>
<dbReference type="Pfam" id="PF18204">
    <property type="entry name" value="PGF-CTERM"/>
    <property type="match status" value="1"/>
</dbReference>
<feature type="transmembrane region" description="Helical" evidence="1">
    <location>
        <begin position="12"/>
        <end position="32"/>
    </location>
</feature>
<feature type="transmembrane region" description="Helical" evidence="1">
    <location>
        <begin position="63"/>
        <end position="84"/>
    </location>
</feature>
<sequence length="85" mass="9143">MTQYNREELSLILQVLAGITLTMGLAFTLSIYSGLTPGFEMIIAAIGLAIIIGCWGGMKHLGFMVTVILAVILFAIYFNFAALLG</sequence>
<evidence type="ECO:0000259" key="2">
    <source>
        <dbReference type="Pfam" id="PF18204"/>
    </source>
</evidence>
<feature type="domain" description="PGF-CTERM archaeal protein-sorting signal" evidence="2">
    <location>
        <begin position="36"/>
        <end position="50"/>
    </location>
</feature>
<comment type="caution">
    <text evidence="3">The sequence shown here is derived from an EMBL/GenBank/DDBJ whole genome shotgun (WGS) entry which is preliminary data.</text>
</comment>
<dbReference type="eggNOG" id="ENOG502ZMZC">
    <property type="taxonomic scope" value="Bacteria"/>
</dbReference>
<proteinExistence type="predicted"/>
<keyword evidence="1" id="KW-0812">Transmembrane</keyword>
<dbReference type="STRING" id="1384057.CD33_16460"/>
<organism evidence="3 4">
    <name type="scientific">Ureibacillus sinduriensis BLB-1 = JCM 15800</name>
    <dbReference type="NCBI Taxonomy" id="1384057"/>
    <lineage>
        <taxon>Bacteria</taxon>
        <taxon>Bacillati</taxon>
        <taxon>Bacillota</taxon>
        <taxon>Bacilli</taxon>
        <taxon>Bacillales</taxon>
        <taxon>Caryophanaceae</taxon>
        <taxon>Ureibacillus</taxon>
    </lineage>
</organism>
<evidence type="ECO:0000313" key="4">
    <source>
        <dbReference type="Proteomes" id="UP000030408"/>
    </source>
</evidence>
<protein>
    <recommendedName>
        <fullName evidence="2">PGF-CTERM archaeal protein-sorting signal domain-containing protein</fullName>
    </recommendedName>
</protein>
<evidence type="ECO:0000256" key="1">
    <source>
        <dbReference type="SAM" id="Phobius"/>
    </source>
</evidence>
<feature type="transmembrane region" description="Helical" evidence="1">
    <location>
        <begin position="38"/>
        <end position="56"/>
    </location>
</feature>
<keyword evidence="4" id="KW-1185">Reference proteome</keyword>
<dbReference type="AlphaFoldDB" id="A0A0A3HQ18"/>
<reference evidence="3 4" key="1">
    <citation type="submission" date="2014-02" db="EMBL/GenBank/DDBJ databases">
        <title>Draft genome sequence of Lysinibacillus sinduriensis JCM 15800.</title>
        <authorList>
            <person name="Zhang F."/>
            <person name="Wang G."/>
            <person name="Zhang L."/>
        </authorList>
    </citation>
    <scope>NUCLEOTIDE SEQUENCE [LARGE SCALE GENOMIC DNA]</scope>
    <source>
        <strain evidence="3 4">JCM 15800</strain>
    </source>
</reference>